<accession>A0A564YMI2</accession>
<dbReference type="Proteomes" id="UP000321570">
    <property type="component" value="Unassembled WGS sequence"/>
</dbReference>
<evidence type="ECO:0000313" key="2">
    <source>
        <dbReference type="Proteomes" id="UP000321570"/>
    </source>
</evidence>
<dbReference type="AlphaFoldDB" id="A0A564YMI2"/>
<organism evidence="1 2">
    <name type="scientific">Hymenolepis diminuta</name>
    <name type="common">Rat tapeworm</name>
    <dbReference type="NCBI Taxonomy" id="6216"/>
    <lineage>
        <taxon>Eukaryota</taxon>
        <taxon>Metazoa</taxon>
        <taxon>Spiralia</taxon>
        <taxon>Lophotrochozoa</taxon>
        <taxon>Platyhelminthes</taxon>
        <taxon>Cestoda</taxon>
        <taxon>Eucestoda</taxon>
        <taxon>Cyclophyllidea</taxon>
        <taxon>Hymenolepididae</taxon>
        <taxon>Hymenolepis</taxon>
    </lineage>
</organism>
<reference evidence="1 2" key="1">
    <citation type="submission" date="2019-07" db="EMBL/GenBank/DDBJ databases">
        <authorList>
            <person name="Jastrzebski P J."/>
            <person name="Paukszto L."/>
            <person name="Jastrzebski P J."/>
        </authorList>
    </citation>
    <scope>NUCLEOTIDE SEQUENCE [LARGE SCALE GENOMIC DNA]</scope>
    <source>
        <strain evidence="1 2">WMS-il1</strain>
    </source>
</reference>
<keyword evidence="2" id="KW-1185">Reference proteome</keyword>
<evidence type="ECO:0000313" key="1">
    <source>
        <dbReference type="EMBL" id="VUZ48390.1"/>
    </source>
</evidence>
<sequence length="109" mass="12555">HVKHLQVSEEAKRNAIYQDFGHKSRVLRRGCQFMWTKTTQKNRLMDGKGLLKKLERSAFGFSPTKTTSTRIKKSILEMTGDWLTLTLTPLKFRLLCTRSSGNSDGFRCC</sequence>
<feature type="non-terminal residue" evidence="1">
    <location>
        <position position="1"/>
    </location>
</feature>
<dbReference type="EMBL" id="CABIJS010000288">
    <property type="protein sequence ID" value="VUZ48390.1"/>
    <property type="molecule type" value="Genomic_DNA"/>
</dbReference>
<gene>
    <name evidence="1" type="ORF">WMSIL1_LOCUS7782</name>
</gene>
<protein>
    <submittedName>
        <fullName evidence="1">Uncharacterized protein</fullName>
    </submittedName>
</protein>
<name>A0A564YMI2_HYMDI</name>
<proteinExistence type="predicted"/>